<dbReference type="GO" id="GO:0005634">
    <property type="term" value="C:nucleus"/>
    <property type="evidence" value="ECO:0007669"/>
    <property type="project" value="UniProtKB-SubCell"/>
</dbReference>
<dbReference type="EMBL" id="KI668838">
    <property type="protein sequence ID" value="ETN71213.1"/>
    <property type="molecule type" value="Genomic_DNA"/>
</dbReference>
<name>W2SNV6_NECAM</name>
<dbReference type="Gene3D" id="3.10.20.90">
    <property type="entry name" value="Phosphatidylinositol 3-kinase Catalytic Subunit, Chain A, domain 1"/>
    <property type="match status" value="1"/>
</dbReference>
<dbReference type="STRING" id="51031.W2SNV6"/>
<dbReference type="InterPro" id="IPR000626">
    <property type="entry name" value="Ubiquitin-like_dom"/>
</dbReference>
<dbReference type="FunFam" id="3.10.20.90:FF:000469">
    <property type="entry name" value="Polyubiquitin-C"/>
    <property type="match status" value="1"/>
</dbReference>
<accession>W2SNV6</accession>
<dbReference type="InterPro" id="IPR029071">
    <property type="entry name" value="Ubiquitin-like_domsf"/>
</dbReference>
<keyword evidence="5" id="KW-1017">Isopeptide bond</keyword>
<dbReference type="Pfam" id="PF00240">
    <property type="entry name" value="ubiquitin"/>
    <property type="match status" value="1"/>
</dbReference>
<evidence type="ECO:0000256" key="6">
    <source>
        <dbReference type="ARBA" id="ARBA00022737"/>
    </source>
</evidence>
<protein>
    <recommendedName>
        <fullName evidence="9">Ubiquitin-like domain-containing protein</fullName>
    </recommendedName>
</protein>
<proteinExistence type="inferred from homology"/>
<comment type="similarity">
    <text evidence="3">Belongs to the ubiquitin family.</text>
</comment>
<evidence type="ECO:0000256" key="5">
    <source>
        <dbReference type="ARBA" id="ARBA00022499"/>
    </source>
</evidence>
<evidence type="ECO:0000313" key="11">
    <source>
        <dbReference type="Proteomes" id="UP000053676"/>
    </source>
</evidence>
<keyword evidence="4" id="KW-0963">Cytoplasm</keyword>
<gene>
    <name evidence="10" type="ORF">NECAME_00902</name>
</gene>
<dbReference type="GO" id="GO:0005737">
    <property type="term" value="C:cytoplasm"/>
    <property type="evidence" value="ECO:0007669"/>
    <property type="project" value="UniProtKB-SubCell"/>
</dbReference>
<comment type="subcellular location">
    <subcellularLocation>
        <location evidence="2">Cytoplasm</location>
    </subcellularLocation>
    <subcellularLocation>
        <location evidence="1">Nucleus</location>
    </subcellularLocation>
</comment>
<dbReference type="InterPro" id="IPR019956">
    <property type="entry name" value="Ubiquitin_dom"/>
</dbReference>
<evidence type="ECO:0000256" key="4">
    <source>
        <dbReference type="ARBA" id="ARBA00022490"/>
    </source>
</evidence>
<sequence>MQIFVKSLAGKTVDIEIEASDTIENVKAKIQDKERIPLDQQHLISADLPKTRKEVPTAFKKSQPFILCSLSGAEFRLYVIKSRETKNIVIGTV</sequence>
<keyword evidence="11" id="KW-1185">Reference proteome</keyword>
<evidence type="ECO:0000256" key="8">
    <source>
        <dbReference type="ARBA" id="ARBA00023242"/>
    </source>
</evidence>
<organism evidence="10 11">
    <name type="scientific">Necator americanus</name>
    <name type="common">Human hookworm</name>
    <dbReference type="NCBI Taxonomy" id="51031"/>
    <lineage>
        <taxon>Eukaryota</taxon>
        <taxon>Metazoa</taxon>
        <taxon>Ecdysozoa</taxon>
        <taxon>Nematoda</taxon>
        <taxon>Chromadorea</taxon>
        <taxon>Rhabditida</taxon>
        <taxon>Rhabditina</taxon>
        <taxon>Rhabditomorpha</taxon>
        <taxon>Strongyloidea</taxon>
        <taxon>Ancylostomatidae</taxon>
        <taxon>Bunostominae</taxon>
        <taxon>Necator</taxon>
    </lineage>
</organism>
<dbReference type="PRINTS" id="PR00348">
    <property type="entry name" value="UBIQUITIN"/>
</dbReference>
<keyword evidence="8" id="KW-0539">Nucleus</keyword>
<evidence type="ECO:0000313" key="10">
    <source>
        <dbReference type="EMBL" id="ETN71213.1"/>
    </source>
</evidence>
<evidence type="ECO:0000256" key="7">
    <source>
        <dbReference type="ARBA" id="ARBA00022843"/>
    </source>
</evidence>
<keyword evidence="7" id="KW-0832">Ubl conjugation</keyword>
<dbReference type="PROSITE" id="PS50053">
    <property type="entry name" value="UBIQUITIN_2"/>
    <property type="match status" value="1"/>
</dbReference>
<dbReference type="OrthoDB" id="428577at2759"/>
<dbReference type="PANTHER" id="PTHR10666">
    <property type="entry name" value="UBIQUITIN"/>
    <property type="match status" value="1"/>
</dbReference>
<evidence type="ECO:0000259" key="9">
    <source>
        <dbReference type="PROSITE" id="PS50053"/>
    </source>
</evidence>
<keyword evidence="6" id="KW-0677">Repeat</keyword>
<dbReference type="InterPro" id="IPR050158">
    <property type="entry name" value="Ubiquitin_ubiquitin-like"/>
</dbReference>
<dbReference type="KEGG" id="nai:NECAME_00902"/>
<dbReference type="SUPFAM" id="SSF54236">
    <property type="entry name" value="Ubiquitin-like"/>
    <property type="match status" value="1"/>
</dbReference>
<dbReference type="Proteomes" id="UP000053676">
    <property type="component" value="Unassembled WGS sequence"/>
</dbReference>
<dbReference type="AlphaFoldDB" id="W2SNV6"/>
<evidence type="ECO:0000256" key="1">
    <source>
        <dbReference type="ARBA" id="ARBA00004123"/>
    </source>
</evidence>
<reference evidence="11" key="1">
    <citation type="journal article" date="2014" name="Nat. Genet.">
        <title>Genome of the human hookworm Necator americanus.</title>
        <authorList>
            <person name="Tang Y.T."/>
            <person name="Gao X."/>
            <person name="Rosa B.A."/>
            <person name="Abubucker S."/>
            <person name="Hallsworth-Pepin K."/>
            <person name="Martin J."/>
            <person name="Tyagi R."/>
            <person name="Heizer E."/>
            <person name="Zhang X."/>
            <person name="Bhonagiri-Palsikar V."/>
            <person name="Minx P."/>
            <person name="Warren W.C."/>
            <person name="Wang Q."/>
            <person name="Zhan B."/>
            <person name="Hotez P.J."/>
            <person name="Sternberg P.W."/>
            <person name="Dougall A."/>
            <person name="Gaze S.T."/>
            <person name="Mulvenna J."/>
            <person name="Sotillo J."/>
            <person name="Ranganathan S."/>
            <person name="Rabelo E.M."/>
            <person name="Wilson R.K."/>
            <person name="Felgner P.L."/>
            <person name="Bethony J."/>
            <person name="Hawdon J.M."/>
            <person name="Gasser R.B."/>
            <person name="Loukas A."/>
            <person name="Mitreva M."/>
        </authorList>
    </citation>
    <scope>NUCLEOTIDE SEQUENCE [LARGE SCALE GENOMIC DNA]</scope>
</reference>
<evidence type="ECO:0000256" key="3">
    <source>
        <dbReference type="ARBA" id="ARBA00008430"/>
    </source>
</evidence>
<dbReference type="SMART" id="SM00213">
    <property type="entry name" value="UBQ"/>
    <property type="match status" value="1"/>
</dbReference>
<feature type="domain" description="Ubiquitin-like" evidence="9">
    <location>
        <begin position="1"/>
        <end position="44"/>
    </location>
</feature>
<evidence type="ECO:0000256" key="2">
    <source>
        <dbReference type="ARBA" id="ARBA00004496"/>
    </source>
</evidence>